<dbReference type="EMBL" id="WKEU01000011">
    <property type="protein sequence ID" value="MCF5062273.1"/>
    <property type="molecule type" value="Genomic_DNA"/>
</dbReference>
<comment type="caution">
    <text evidence="1">The sequence shown here is derived from an EMBL/GenBank/DDBJ whole genome shotgun (WGS) entry which is preliminary data.</text>
</comment>
<evidence type="ECO:0000313" key="1">
    <source>
        <dbReference type="EMBL" id="MCF5062273.1"/>
    </source>
</evidence>
<protein>
    <submittedName>
        <fullName evidence="1">Uncharacterized protein</fullName>
    </submittedName>
</protein>
<dbReference type="Proteomes" id="UP000814207">
    <property type="component" value="Unassembled WGS sequence"/>
</dbReference>
<organism evidence="1 2">
    <name type="scientific">Pseudomonas syringae</name>
    <dbReference type="NCBI Taxonomy" id="317"/>
    <lineage>
        <taxon>Bacteria</taxon>
        <taxon>Pseudomonadati</taxon>
        <taxon>Pseudomonadota</taxon>
        <taxon>Gammaproteobacteria</taxon>
        <taxon>Pseudomonadales</taxon>
        <taxon>Pseudomonadaceae</taxon>
        <taxon>Pseudomonas</taxon>
    </lineage>
</organism>
<gene>
    <name evidence="1" type="ORF">GIW73_04835</name>
</gene>
<sequence>MSLQLRDNFGAFQDPRMPGQVSATSILAMAEKGWSANPAINENIRLANELLRRPDLMRAFDRNGNGLPDGVMSRHDLNSVIGSNNPFKYTPDKQVLSEMLNHFDALNGGRGGEELTFADLKRMAACSQTSNSPQDHVIQLAEEVLKRGDLLKALDNIKSRNHDGRISRSALRTLSR</sequence>
<name>A0A9Q3ZT23_PSESX</name>
<evidence type="ECO:0000313" key="2">
    <source>
        <dbReference type="Proteomes" id="UP000814207"/>
    </source>
</evidence>
<dbReference type="AlphaFoldDB" id="A0A9Q3ZT23"/>
<proteinExistence type="predicted"/>
<accession>A0A9Q3ZT23</accession>
<reference evidence="1" key="1">
    <citation type="submission" date="2019-11" db="EMBL/GenBank/DDBJ databases">
        <title>Epiphytic Pseudomonas syringae from cherry orchards.</title>
        <authorList>
            <person name="Hulin M.T."/>
        </authorList>
    </citation>
    <scope>NUCLEOTIDE SEQUENCE</scope>
    <source>
        <strain evidence="1">PA-6-9A</strain>
    </source>
</reference>